<gene>
    <name evidence="2" type="ORF">DPMN_034530</name>
</gene>
<feature type="transmembrane region" description="Helical" evidence="1">
    <location>
        <begin position="30"/>
        <end position="51"/>
    </location>
</feature>
<accession>A0A9D4RL24</accession>
<proteinExistence type="predicted"/>
<dbReference type="OrthoDB" id="9989066at2759"/>
<keyword evidence="3" id="KW-1185">Reference proteome</keyword>
<protein>
    <submittedName>
        <fullName evidence="2">Uncharacterized protein</fullName>
    </submittedName>
</protein>
<evidence type="ECO:0000256" key="1">
    <source>
        <dbReference type="SAM" id="Phobius"/>
    </source>
</evidence>
<reference evidence="2" key="2">
    <citation type="submission" date="2020-11" db="EMBL/GenBank/DDBJ databases">
        <authorList>
            <person name="McCartney M.A."/>
            <person name="Auch B."/>
            <person name="Kono T."/>
            <person name="Mallez S."/>
            <person name="Becker A."/>
            <person name="Gohl D.M."/>
            <person name="Silverstein K.A.T."/>
            <person name="Koren S."/>
            <person name="Bechman K.B."/>
            <person name="Herman A."/>
            <person name="Abrahante J.E."/>
            <person name="Garbe J."/>
        </authorList>
    </citation>
    <scope>NUCLEOTIDE SEQUENCE</scope>
    <source>
        <strain evidence="2">Duluth1</strain>
        <tissue evidence="2">Whole animal</tissue>
    </source>
</reference>
<keyword evidence="1" id="KW-0812">Transmembrane</keyword>
<comment type="caution">
    <text evidence="2">The sequence shown here is derived from an EMBL/GenBank/DDBJ whole genome shotgun (WGS) entry which is preliminary data.</text>
</comment>
<sequence length="170" mass="19055">MADSSVKVTGLDSNAIYHEVSPTIICMMRLYNAVTLLMVLIAFIICTVQGIKDDSSHFLLAVNLLLSGMVSIVCNWWYRKSELSADKYWYIFLVSSVIIFQAITTDIYALHKAAPPITTRAPFTLPSTTPYTGTTMTWRTIVPGSGSVTPPTFAFLQHVTTKLYDTLYRW</sequence>
<evidence type="ECO:0000313" key="3">
    <source>
        <dbReference type="Proteomes" id="UP000828390"/>
    </source>
</evidence>
<dbReference type="AlphaFoldDB" id="A0A9D4RL24"/>
<keyword evidence="1" id="KW-0472">Membrane</keyword>
<organism evidence="2 3">
    <name type="scientific">Dreissena polymorpha</name>
    <name type="common">Zebra mussel</name>
    <name type="synonym">Mytilus polymorpha</name>
    <dbReference type="NCBI Taxonomy" id="45954"/>
    <lineage>
        <taxon>Eukaryota</taxon>
        <taxon>Metazoa</taxon>
        <taxon>Spiralia</taxon>
        <taxon>Lophotrochozoa</taxon>
        <taxon>Mollusca</taxon>
        <taxon>Bivalvia</taxon>
        <taxon>Autobranchia</taxon>
        <taxon>Heteroconchia</taxon>
        <taxon>Euheterodonta</taxon>
        <taxon>Imparidentia</taxon>
        <taxon>Neoheterodontei</taxon>
        <taxon>Myida</taxon>
        <taxon>Dreissenoidea</taxon>
        <taxon>Dreissenidae</taxon>
        <taxon>Dreissena</taxon>
    </lineage>
</organism>
<dbReference type="EMBL" id="JAIWYP010000002">
    <property type="protein sequence ID" value="KAH3871333.1"/>
    <property type="molecule type" value="Genomic_DNA"/>
</dbReference>
<feature type="transmembrane region" description="Helical" evidence="1">
    <location>
        <begin position="58"/>
        <end position="78"/>
    </location>
</feature>
<feature type="transmembrane region" description="Helical" evidence="1">
    <location>
        <begin position="90"/>
        <end position="110"/>
    </location>
</feature>
<name>A0A9D4RL24_DREPO</name>
<keyword evidence="1" id="KW-1133">Transmembrane helix</keyword>
<evidence type="ECO:0000313" key="2">
    <source>
        <dbReference type="EMBL" id="KAH3871333.1"/>
    </source>
</evidence>
<dbReference type="Proteomes" id="UP000828390">
    <property type="component" value="Unassembled WGS sequence"/>
</dbReference>
<reference evidence="2" key="1">
    <citation type="journal article" date="2019" name="bioRxiv">
        <title>The Genome of the Zebra Mussel, Dreissena polymorpha: A Resource for Invasive Species Research.</title>
        <authorList>
            <person name="McCartney M.A."/>
            <person name="Auch B."/>
            <person name="Kono T."/>
            <person name="Mallez S."/>
            <person name="Zhang Y."/>
            <person name="Obille A."/>
            <person name="Becker A."/>
            <person name="Abrahante J.E."/>
            <person name="Garbe J."/>
            <person name="Badalamenti J.P."/>
            <person name="Herman A."/>
            <person name="Mangelson H."/>
            <person name="Liachko I."/>
            <person name="Sullivan S."/>
            <person name="Sone E.D."/>
            <person name="Koren S."/>
            <person name="Silverstein K.A.T."/>
            <person name="Beckman K.B."/>
            <person name="Gohl D.M."/>
        </authorList>
    </citation>
    <scope>NUCLEOTIDE SEQUENCE</scope>
    <source>
        <strain evidence="2">Duluth1</strain>
        <tissue evidence="2">Whole animal</tissue>
    </source>
</reference>